<evidence type="ECO:0000313" key="3">
    <source>
        <dbReference type="Proteomes" id="UP001499942"/>
    </source>
</evidence>
<evidence type="ECO:0000313" key="2">
    <source>
        <dbReference type="EMBL" id="GAA2492704.1"/>
    </source>
</evidence>
<organism evidence="2 3">
    <name type="scientific">Streptomyces gobitricini</name>
    <dbReference type="NCBI Taxonomy" id="68211"/>
    <lineage>
        <taxon>Bacteria</taxon>
        <taxon>Bacillati</taxon>
        <taxon>Actinomycetota</taxon>
        <taxon>Actinomycetes</taxon>
        <taxon>Kitasatosporales</taxon>
        <taxon>Streptomycetaceae</taxon>
        <taxon>Streptomyces</taxon>
    </lineage>
</organism>
<dbReference type="Proteomes" id="UP001499942">
    <property type="component" value="Unassembled WGS sequence"/>
</dbReference>
<feature type="region of interest" description="Disordered" evidence="1">
    <location>
        <begin position="1"/>
        <end position="35"/>
    </location>
</feature>
<feature type="compositionally biased region" description="Basic and acidic residues" evidence="1">
    <location>
        <begin position="16"/>
        <end position="35"/>
    </location>
</feature>
<sequence length="182" mass="20678">MLGRALTGNTTGRVRPRQDTGPPERRETPMKQHIERPVKKPLKQPLNQPLKPCLRWMARHRTGARLPHAPDLFRPWRARPPAPQESLLLRSPSEGDRWTCVERHRISWQYTGALWHPCDVLLERRTDEGWARAALLAAQVDPRALGTSVVVPELPTGPYRVLITSPELPVAACSPPLVIRHH</sequence>
<comment type="caution">
    <text evidence="2">The sequence shown here is derived from an EMBL/GenBank/DDBJ whole genome shotgun (WGS) entry which is preliminary data.</text>
</comment>
<evidence type="ECO:0000256" key="1">
    <source>
        <dbReference type="SAM" id="MobiDB-lite"/>
    </source>
</evidence>
<protein>
    <submittedName>
        <fullName evidence="2">Uncharacterized protein</fullName>
    </submittedName>
</protein>
<dbReference type="EMBL" id="BAAASR010000015">
    <property type="protein sequence ID" value="GAA2492704.1"/>
    <property type="molecule type" value="Genomic_DNA"/>
</dbReference>
<keyword evidence="3" id="KW-1185">Reference proteome</keyword>
<name>A0ABN3M0T6_9ACTN</name>
<gene>
    <name evidence="2" type="ORF">GCM10010393_25750</name>
</gene>
<reference evidence="2 3" key="1">
    <citation type="journal article" date="2019" name="Int. J. Syst. Evol. Microbiol.">
        <title>The Global Catalogue of Microorganisms (GCM) 10K type strain sequencing project: providing services to taxonomists for standard genome sequencing and annotation.</title>
        <authorList>
            <consortium name="The Broad Institute Genomics Platform"/>
            <consortium name="The Broad Institute Genome Sequencing Center for Infectious Disease"/>
            <person name="Wu L."/>
            <person name="Ma J."/>
        </authorList>
    </citation>
    <scope>NUCLEOTIDE SEQUENCE [LARGE SCALE GENOMIC DNA]</scope>
    <source>
        <strain evidence="2 3">JCM 5062</strain>
    </source>
</reference>
<proteinExistence type="predicted"/>
<accession>A0ABN3M0T6</accession>